<evidence type="ECO:0000313" key="2">
    <source>
        <dbReference type="EMBL" id="MFC6669922.1"/>
    </source>
</evidence>
<evidence type="ECO:0000313" key="3">
    <source>
        <dbReference type="Proteomes" id="UP001596422"/>
    </source>
</evidence>
<name>A0ABW1ZXK3_9GAMM</name>
<dbReference type="InterPro" id="IPR007534">
    <property type="entry name" value="LuxE"/>
</dbReference>
<dbReference type="EMBL" id="JBHSWE010000001">
    <property type="protein sequence ID" value="MFC6669922.1"/>
    <property type="molecule type" value="Genomic_DNA"/>
</dbReference>
<gene>
    <name evidence="2" type="ORF">ACFQDL_07355</name>
</gene>
<reference evidence="3" key="1">
    <citation type="journal article" date="2019" name="Int. J. Syst. Evol. Microbiol.">
        <title>The Global Catalogue of Microorganisms (GCM) 10K type strain sequencing project: providing services to taxonomists for standard genome sequencing and annotation.</title>
        <authorList>
            <consortium name="The Broad Institute Genomics Platform"/>
            <consortium name="The Broad Institute Genome Sequencing Center for Infectious Disease"/>
            <person name="Wu L."/>
            <person name="Ma J."/>
        </authorList>
    </citation>
    <scope>NUCLEOTIDE SEQUENCE [LARGE SCALE GENOMIC DNA]</scope>
    <source>
        <strain evidence="3">NBRC 111756</strain>
    </source>
</reference>
<sequence length="306" mass="34547">MSTLLHKTLKDNGLDPLKVALSSVSELYAMPDETLLDFKSGLIREAFSFHYERNAFFRTACDDKGVTPDTIQSPADLVRIPLIPIELFKSNDSHKLLSVSLRDVELEMRSTGTSGIPSVSRRCANTVDNAVLGIYAMYREFLKISKGAGLYLCPSTEEIPEMGMIKALNMLAGLLDTHRFMVREESFKPEEALAQLEDWNQKFSRHLIGPPFLINRFISYLKATDTRVKLDKSSYIITLGGWKRFSGQMLSRAEFNRECMEYLGVEESQIRDIYALVESNVIAIDDEHGVKHVSPSSTSRYATRNS</sequence>
<feature type="domain" description="Acyl-protein synthetase LuxE" evidence="1">
    <location>
        <begin position="43"/>
        <end position="300"/>
    </location>
</feature>
<dbReference type="Pfam" id="PF04443">
    <property type="entry name" value="LuxE"/>
    <property type="match status" value="1"/>
</dbReference>
<dbReference type="Proteomes" id="UP001596422">
    <property type="component" value="Unassembled WGS sequence"/>
</dbReference>
<evidence type="ECO:0000259" key="1">
    <source>
        <dbReference type="Pfam" id="PF04443"/>
    </source>
</evidence>
<dbReference type="RefSeq" id="WP_379908444.1">
    <property type="nucleotide sequence ID" value="NZ_JBHSWE010000001.1"/>
</dbReference>
<dbReference type="Gene3D" id="3.40.50.12780">
    <property type="entry name" value="N-terminal domain of ligase-like"/>
    <property type="match status" value="1"/>
</dbReference>
<keyword evidence="3" id="KW-1185">Reference proteome</keyword>
<protein>
    <recommendedName>
        <fullName evidence="1">Acyl-protein synthetase LuxE domain-containing protein</fullName>
    </recommendedName>
</protein>
<organism evidence="2 3">
    <name type="scientific">Marinobacterium aestuariivivens</name>
    <dbReference type="NCBI Taxonomy" id="1698799"/>
    <lineage>
        <taxon>Bacteria</taxon>
        <taxon>Pseudomonadati</taxon>
        <taxon>Pseudomonadota</taxon>
        <taxon>Gammaproteobacteria</taxon>
        <taxon>Oceanospirillales</taxon>
        <taxon>Oceanospirillaceae</taxon>
        <taxon>Marinobacterium</taxon>
    </lineage>
</organism>
<comment type="caution">
    <text evidence="2">The sequence shown here is derived from an EMBL/GenBank/DDBJ whole genome shotgun (WGS) entry which is preliminary data.</text>
</comment>
<proteinExistence type="predicted"/>
<accession>A0ABW1ZXK3</accession>
<dbReference type="InterPro" id="IPR042099">
    <property type="entry name" value="ANL_N_sf"/>
</dbReference>